<evidence type="ECO:0000256" key="20">
    <source>
        <dbReference type="PIRSR" id="PIRSR000732-3"/>
    </source>
</evidence>
<feature type="binding site" evidence="19">
    <location>
        <position position="464"/>
    </location>
    <ligand>
        <name>phosphoenolpyruvate</name>
        <dbReference type="ChEBI" id="CHEBI:58702"/>
    </ligand>
</feature>
<gene>
    <name evidence="24" type="primary">ptsP</name>
    <name evidence="24" type="ORF">GJQ69_02235</name>
</gene>
<dbReference type="InterPro" id="IPR008279">
    <property type="entry name" value="PEP-util_enz_mobile_dom"/>
</dbReference>
<evidence type="ECO:0000256" key="7">
    <source>
        <dbReference type="ARBA" id="ARBA00016544"/>
    </source>
</evidence>
<evidence type="ECO:0000313" key="25">
    <source>
        <dbReference type="Proteomes" id="UP000501316"/>
    </source>
</evidence>
<dbReference type="InterPro" id="IPR006318">
    <property type="entry name" value="PTS_EI-like"/>
</dbReference>
<dbReference type="Gene3D" id="3.50.30.10">
    <property type="entry name" value="Phosphohistidine domain"/>
    <property type="match status" value="1"/>
</dbReference>
<dbReference type="PANTHER" id="PTHR46244">
    <property type="entry name" value="PHOSPHOENOLPYRUVATE-PROTEIN PHOSPHOTRANSFERASE"/>
    <property type="match status" value="1"/>
</dbReference>
<dbReference type="InterPro" id="IPR015813">
    <property type="entry name" value="Pyrv/PenolPyrv_kinase-like_dom"/>
</dbReference>
<dbReference type="GO" id="GO:0005737">
    <property type="term" value="C:cytoplasm"/>
    <property type="evidence" value="ECO:0007669"/>
    <property type="project" value="UniProtKB-SubCell"/>
</dbReference>
<dbReference type="AlphaFoldDB" id="A0A859DRJ7"/>
<comment type="cofactor">
    <cofactor evidence="2 17 20">
        <name>Mg(2+)</name>
        <dbReference type="ChEBI" id="CHEBI:18420"/>
    </cofactor>
</comment>
<evidence type="ECO:0000256" key="4">
    <source>
        <dbReference type="ARBA" id="ARBA00004496"/>
    </source>
</evidence>
<keyword evidence="15 17" id="KW-0460">Magnesium</keyword>
<comment type="function">
    <text evidence="3 17">General (non sugar-specific) component of the phosphoenolpyruvate-dependent sugar phosphotransferase system (sugar PTS). This major carbohydrate active-transport system catalyzes the phosphorylation of incoming sugar substrates concomitantly with their translocation across the cell membrane. Enzyme I transfers the phosphoryl group from phosphoenolpyruvate (PEP) to the phosphoryl carrier protein (HPr).</text>
</comment>
<dbReference type="Pfam" id="PF00391">
    <property type="entry name" value="PEP-utilizers"/>
    <property type="match status" value="1"/>
</dbReference>
<evidence type="ECO:0000256" key="9">
    <source>
        <dbReference type="ARBA" id="ARBA00022490"/>
    </source>
</evidence>
<evidence type="ECO:0000256" key="17">
    <source>
        <dbReference type="PIRNR" id="PIRNR000732"/>
    </source>
</evidence>
<dbReference type="EMBL" id="CP046051">
    <property type="protein sequence ID" value="QKN23412.1"/>
    <property type="molecule type" value="Genomic_DNA"/>
</dbReference>
<dbReference type="PIRSF" id="PIRSF000732">
    <property type="entry name" value="PTS_enzyme_I"/>
    <property type="match status" value="1"/>
</dbReference>
<feature type="active site" description="Tele-phosphohistidine intermediate" evidence="18">
    <location>
        <position position="188"/>
    </location>
</feature>
<evidence type="ECO:0000256" key="1">
    <source>
        <dbReference type="ARBA" id="ARBA00000683"/>
    </source>
</evidence>
<feature type="binding site" evidence="19">
    <location>
        <position position="295"/>
    </location>
    <ligand>
        <name>phosphoenolpyruvate</name>
        <dbReference type="ChEBI" id="CHEBI:58702"/>
    </ligand>
</feature>
<dbReference type="GO" id="GO:0009401">
    <property type="term" value="P:phosphoenolpyruvate-dependent sugar phosphotransferase system"/>
    <property type="evidence" value="ECO:0007669"/>
    <property type="project" value="UniProtKB-KW"/>
</dbReference>
<organism evidence="24 25">
    <name type="scientific">Caproicibacterium lactatifermentans</name>
    <dbReference type="NCBI Taxonomy" id="2666138"/>
    <lineage>
        <taxon>Bacteria</taxon>
        <taxon>Bacillati</taxon>
        <taxon>Bacillota</taxon>
        <taxon>Clostridia</taxon>
        <taxon>Eubacteriales</taxon>
        <taxon>Oscillospiraceae</taxon>
        <taxon>Caproicibacterium</taxon>
    </lineage>
</organism>
<keyword evidence="10 17" id="KW-0762">Sugar transport</keyword>
<evidence type="ECO:0000256" key="8">
    <source>
        <dbReference type="ARBA" id="ARBA00022448"/>
    </source>
</evidence>
<evidence type="ECO:0000313" key="24">
    <source>
        <dbReference type="EMBL" id="QKN23412.1"/>
    </source>
</evidence>
<dbReference type="SUPFAM" id="SSF47831">
    <property type="entry name" value="Enzyme I of the PEP:sugar phosphotransferase system HPr-binding (sub)domain"/>
    <property type="match status" value="1"/>
</dbReference>
<keyword evidence="13 17" id="KW-0479">Metal-binding</keyword>
<dbReference type="NCBIfam" id="TIGR01417">
    <property type="entry name" value="PTS_I_fam"/>
    <property type="match status" value="1"/>
</dbReference>
<dbReference type="InterPro" id="IPR036637">
    <property type="entry name" value="Phosphohistidine_dom_sf"/>
</dbReference>
<keyword evidence="24" id="KW-0670">Pyruvate</keyword>
<dbReference type="SUPFAM" id="SSF51621">
    <property type="entry name" value="Phosphoenolpyruvate/pyruvate domain"/>
    <property type="match status" value="1"/>
</dbReference>
<evidence type="ECO:0000259" key="21">
    <source>
        <dbReference type="Pfam" id="PF00391"/>
    </source>
</evidence>
<evidence type="ECO:0000256" key="16">
    <source>
        <dbReference type="ARBA" id="ARBA00033235"/>
    </source>
</evidence>
<dbReference type="GO" id="GO:0046872">
    <property type="term" value="F:metal ion binding"/>
    <property type="evidence" value="ECO:0007669"/>
    <property type="project" value="UniProtKB-KW"/>
</dbReference>
<feature type="domain" description="PEP-utilising enzyme mobile" evidence="21">
    <location>
        <begin position="153"/>
        <end position="224"/>
    </location>
</feature>
<evidence type="ECO:0000256" key="5">
    <source>
        <dbReference type="ARBA" id="ARBA00007837"/>
    </source>
</evidence>
<keyword evidence="12 17" id="KW-0598">Phosphotransferase system</keyword>
<dbReference type="SUPFAM" id="SSF52009">
    <property type="entry name" value="Phosphohistidine domain"/>
    <property type="match status" value="1"/>
</dbReference>
<evidence type="ECO:0000256" key="12">
    <source>
        <dbReference type="ARBA" id="ARBA00022683"/>
    </source>
</evidence>
<evidence type="ECO:0000256" key="15">
    <source>
        <dbReference type="ARBA" id="ARBA00022842"/>
    </source>
</evidence>
<dbReference type="InterPro" id="IPR036618">
    <property type="entry name" value="PtsI_HPr-bd_sf"/>
</dbReference>
<reference evidence="24 25" key="1">
    <citation type="submission" date="2019-11" db="EMBL/GenBank/DDBJ databases">
        <authorList>
            <person name="Ren C."/>
            <person name="Wang H."/>
            <person name="Xu Y."/>
        </authorList>
    </citation>
    <scope>NUCLEOTIDE SEQUENCE [LARGE SCALE GENOMIC DNA]</scope>
    <source>
        <strain evidence="24 25">LBM 19010</strain>
    </source>
</reference>
<feature type="domain" description="PEP-utilising enzyme C-terminal" evidence="22">
    <location>
        <begin position="257"/>
        <end position="539"/>
    </location>
</feature>
<evidence type="ECO:0000256" key="3">
    <source>
        <dbReference type="ARBA" id="ARBA00002728"/>
    </source>
</evidence>
<protein>
    <recommendedName>
        <fullName evidence="7 17">Phosphoenolpyruvate-protein phosphotransferase</fullName>
        <ecNumber evidence="6 17">2.7.3.9</ecNumber>
    </recommendedName>
    <alternativeName>
        <fullName evidence="16 17">Phosphotransferase system, enzyme I</fullName>
    </alternativeName>
</protein>
<evidence type="ECO:0000259" key="23">
    <source>
        <dbReference type="Pfam" id="PF05524"/>
    </source>
</evidence>
<feature type="binding site" evidence="20">
    <location>
        <position position="430"/>
    </location>
    <ligand>
        <name>Mg(2+)</name>
        <dbReference type="ChEBI" id="CHEBI:18420"/>
    </ligand>
</feature>
<dbReference type="RefSeq" id="WP_174192821.1">
    <property type="nucleotide sequence ID" value="NZ_CP046051.1"/>
</dbReference>
<evidence type="ECO:0000259" key="22">
    <source>
        <dbReference type="Pfam" id="PF02896"/>
    </source>
</evidence>
<dbReference type="KEGG" id="clf:GJQ69_02235"/>
<evidence type="ECO:0000256" key="14">
    <source>
        <dbReference type="ARBA" id="ARBA00022777"/>
    </source>
</evidence>
<dbReference type="EC" id="2.7.3.9" evidence="6 17"/>
<feature type="binding site" evidence="20">
    <location>
        <position position="454"/>
    </location>
    <ligand>
        <name>Mg(2+)</name>
        <dbReference type="ChEBI" id="CHEBI:18420"/>
    </ligand>
</feature>
<comment type="catalytic activity">
    <reaction evidence="1 17">
        <text>L-histidyl-[protein] + phosphoenolpyruvate = N(pros)-phospho-L-histidyl-[protein] + pyruvate</text>
        <dbReference type="Rhea" id="RHEA:23880"/>
        <dbReference type="Rhea" id="RHEA-COMP:9745"/>
        <dbReference type="Rhea" id="RHEA-COMP:9746"/>
        <dbReference type="ChEBI" id="CHEBI:15361"/>
        <dbReference type="ChEBI" id="CHEBI:29979"/>
        <dbReference type="ChEBI" id="CHEBI:58702"/>
        <dbReference type="ChEBI" id="CHEBI:64837"/>
        <dbReference type="EC" id="2.7.3.9"/>
    </reaction>
</comment>
<keyword evidence="11 17" id="KW-0808">Transferase</keyword>
<dbReference type="InterPro" id="IPR008731">
    <property type="entry name" value="PTS_EIN"/>
</dbReference>
<evidence type="ECO:0000256" key="11">
    <source>
        <dbReference type="ARBA" id="ARBA00022679"/>
    </source>
</evidence>
<dbReference type="InterPro" id="IPR023151">
    <property type="entry name" value="PEP_util_CS"/>
</dbReference>
<dbReference type="Pfam" id="PF05524">
    <property type="entry name" value="PEP-utilisers_N"/>
    <property type="match status" value="1"/>
</dbReference>
<evidence type="ECO:0000256" key="13">
    <source>
        <dbReference type="ARBA" id="ARBA00022723"/>
    </source>
</evidence>
<dbReference type="Proteomes" id="UP000501316">
    <property type="component" value="Chromosome"/>
</dbReference>
<proteinExistence type="inferred from homology"/>
<dbReference type="GO" id="GO:0016301">
    <property type="term" value="F:kinase activity"/>
    <property type="evidence" value="ECO:0007669"/>
    <property type="project" value="UniProtKB-KW"/>
</dbReference>
<feature type="active site" description="Proton donor" evidence="18">
    <location>
        <position position="501"/>
    </location>
</feature>
<feature type="domain" description="Phosphotransferase system enzyme I N-terminal" evidence="23">
    <location>
        <begin position="5"/>
        <end position="126"/>
    </location>
</feature>
<dbReference type="Pfam" id="PF02896">
    <property type="entry name" value="PEP-utilizers_C"/>
    <property type="match status" value="1"/>
</dbReference>
<evidence type="ECO:0000256" key="6">
    <source>
        <dbReference type="ARBA" id="ARBA00012232"/>
    </source>
</evidence>
<evidence type="ECO:0000256" key="2">
    <source>
        <dbReference type="ARBA" id="ARBA00001946"/>
    </source>
</evidence>
<keyword evidence="14 17" id="KW-0418">Kinase</keyword>
<dbReference type="PROSITE" id="PS00742">
    <property type="entry name" value="PEP_ENZYMES_2"/>
    <property type="match status" value="1"/>
</dbReference>
<evidence type="ECO:0000256" key="19">
    <source>
        <dbReference type="PIRSR" id="PIRSR000732-2"/>
    </source>
</evidence>
<dbReference type="InterPro" id="IPR040442">
    <property type="entry name" value="Pyrv_kinase-like_dom_sf"/>
</dbReference>
<dbReference type="InterPro" id="IPR024692">
    <property type="entry name" value="PTS_EI"/>
</dbReference>
<dbReference type="InterPro" id="IPR000121">
    <property type="entry name" value="PEP_util_C"/>
</dbReference>
<feature type="binding site" evidence="19">
    <location>
        <begin position="453"/>
        <end position="454"/>
    </location>
    <ligand>
        <name>phosphoenolpyruvate</name>
        <dbReference type="ChEBI" id="CHEBI:58702"/>
    </ligand>
</feature>
<name>A0A859DRJ7_9FIRM</name>
<comment type="subcellular location">
    <subcellularLocation>
        <location evidence="4 17">Cytoplasm</location>
    </subcellularLocation>
</comment>
<dbReference type="Gene3D" id="3.20.20.60">
    <property type="entry name" value="Phosphoenolpyruvate-binding domains"/>
    <property type="match status" value="1"/>
</dbReference>
<sequence length="540" mass="59374">MTVLKGEGVSKGVVFGKVRFFHRNSAAVEKRTVTDIEAETKRFEDARAAAVTQLANLYVKTRNELGEENSLLFQIHQMMLEDVDYGNSITDKITNEKVCAEYAVQETSKEFAEMFSQMDDEYMRGRAADVKDVSARVIAILTGKETGGLTGSAPCVLAADDLAPSETAQLDKAQVLAFITAEGSYNAHTAIFARTMGIPAVIGLKDQLASELEGKEVIVDGSTGCVYLDADKATRQAMNEKHQSEEARKRLLSLYRGRPTATKSGHHIDLCANIGNPKDMAAVLENDAEGIGLFRSEFLYLESSDYPTEEEQFQAYKAVAEKMNGKRVVIRTLDIGADKQADYFHLPKEANPAMGMRAIRICLTRPEIFKTQLRALYRASAYGKIAIMFPMITSLEEVQQCKQIAAQVRGELTQEGIPFSSSVELGIMIETPAAAVISDDLAKEVDFFSVGTNDLTQYTLACDRQNQDIARFCNTHHKAILRLIRMSAENAHKAGIWIGICGELGADESLTRTFVDMSIDELSVTPTSILGLRAAISEIE</sequence>
<comment type="similarity">
    <text evidence="5 17">Belongs to the PEP-utilizing enzyme family.</text>
</comment>
<dbReference type="PANTHER" id="PTHR46244:SF3">
    <property type="entry name" value="PHOSPHOENOLPYRUVATE-PROTEIN PHOSPHOTRANSFERASE"/>
    <property type="match status" value="1"/>
</dbReference>
<dbReference type="Gene3D" id="1.10.274.10">
    <property type="entry name" value="PtsI, HPr-binding domain"/>
    <property type="match status" value="1"/>
</dbReference>
<dbReference type="GO" id="GO:0008965">
    <property type="term" value="F:phosphoenolpyruvate-protein phosphotransferase activity"/>
    <property type="evidence" value="ECO:0007669"/>
    <property type="project" value="UniProtKB-EC"/>
</dbReference>
<keyword evidence="8 17" id="KW-0813">Transport</keyword>
<dbReference type="PRINTS" id="PR01736">
    <property type="entry name" value="PHPHTRNFRASE"/>
</dbReference>
<feature type="binding site" evidence="19">
    <location>
        <position position="331"/>
    </location>
    <ligand>
        <name>phosphoenolpyruvate</name>
        <dbReference type="ChEBI" id="CHEBI:58702"/>
    </ligand>
</feature>
<evidence type="ECO:0000256" key="18">
    <source>
        <dbReference type="PIRSR" id="PIRSR000732-1"/>
    </source>
</evidence>
<dbReference type="InterPro" id="IPR050499">
    <property type="entry name" value="PEP-utilizing_PTS_enzyme"/>
</dbReference>
<keyword evidence="9 17" id="KW-0963">Cytoplasm</keyword>
<accession>A0A859DRJ7</accession>
<evidence type="ECO:0000256" key="10">
    <source>
        <dbReference type="ARBA" id="ARBA00022597"/>
    </source>
</evidence>